<proteinExistence type="predicted"/>
<sequence>MLDELIERYSKYSDSELMNVYLNSNGYTEDAKKALEIVVEERGGFSSLKERYYKLVEKEEEKQRVYDKINQLYKKGNTKNDINSIIHSEILSTEEIQEITDLVSSRIEAEKKDVEIKTSTYIGSILGGFIGGTIGGILWGLQLIYSGHIFYLFAVGLGIISYGFIKFFTKQTKNNIVVLILTVASVFYALILGFYIYELFGYRGPDR</sequence>
<evidence type="ECO:0000256" key="1">
    <source>
        <dbReference type="SAM" id="Phobius"/>
    </source>
</evidence>
<protein>
    <submittedName>
        <fullName evidence="2">Uncharacterized protein</fullName>
    </submittedName>
</protein>
<feature type="transmembrane region" description="Helical" evidence="1">
    <location>
        <begin position="148"/>
        <end position="165"/>
    </location>
</feature>
<keyword evidence="1" id="KW-0812">Transmembrane</keyword>
<feature type="transmembrane region" description="Helical" evidence="1">
    <location>
        <begin position="177"/>
        <end position="197"/>
    </location>
</feature>
<accession>A0A1N7LNC2</accession>
<evidence type="ECO:0000313" key="2">
    <source>
        <dbReference type="EMBL" id="SIS75231.1"/>
    </source>
</evidence>
<evidence type="ECO:0000313" key="3">
    <source>
        <dbReference type="Proteomes" id="UP000185781"/>
    </source>
</evidence>
<gene>
    <name evidence="2" type="ORF">SAMN05421785_102364</name>
</gene>
<dbReference type="STRING" id="373672.SAMN05421785_102364"/>
<dbReference type="AlphaFoldDB" id="A0A1N7LNC2"/>
<keyword evidence="1" id="KW-1133">Transmembrane helix</keyword>
<name>A0A1N7LNC2_9FLAO</name>
<dbReference type="Proteomes" id="UP000185781">
    <property type="component" value="Unassembled WGS sequence"/>
</dbReference>
<dbReference type="OrthoDB" id="1255872at2"/>
<dbReference type="EMBL" id="FTOV01000002">
    <property type="protein sequence ID" value="SIS75231.1"/>
    <property type="molecule type" value="Genomic_DNA"/>
</dbReference>
<feature type="transmembrane region" description="Helical" evidence="1">
    <location>
        <begin position="121"/>
        <end position="142"/>
    </location>
</feature>
<organism evidence="2 3">
    <name type="scientific">Chryseobacterium gambrini</name>
    <dbReference type="NCBI Taxonomy" id="373672"/>
    <lineage>
        <taxon>Bacteria</taxon>
        <taxon>Pseudomonadati</taxon>
        <taxon>Bacteroidota</taxon>
        <taxon>Flavobacteriia</taxon>
        <taxon>Flavobacteriales</taxon>
        <taxon>Weeksellaceae</taxon>
        <taxon>Chryseobacterium group</taxon>
        <taxon>Chryseobacterium</taxon>
    </lineage>
</organism>
<dbReference type="RefSeq" id="WP_076390824.1">
    <property type="nucleotide sequence ID" value="NZ_FTOV01000002.1"/>
</dbReference>
<keyword evidence="1" id="KW-0472">Membrane</keyword>
<reference evidence="2 3" key="1">
    <citation type="submission" date="2017-01" db="EMBL/GenBank/DDBJ databases">
        <authorList>
            <person name="Mah S.A."/>
            <person name="Swanson W.J."/>
            <person name="Moy G.W."/>
            <person name="Vacquier V.D."/>
        </authorList>
    </citation>
    <scope>NUCLEOTIDE SEQUENCE [LARGE SCALE GENOMIC DNA]</scope>
    <source>
        <strain evidence="2 3">DSM 18014</strain>
    </source>
</reference>